<protein>
    <submittedName>
        <fullName evidence="3">PEP-CTERM sorting domain-containing protein</fullName>
    </submittedName>
</protein>
<dbReference type="Proteomes" id="UP001155241">
    <property type="component" value="Unassembled WGS sequence"/>
</dbReference>
<evidence type="ECO:0000313" key="3">
    <source>
        <dbReference type="EMBL" id="MCO6042915.1"/>
    </source>
</evidence>
<comment type="caution">
    <text evidence="3">The sequence shown here is derived from an EMBL/GenBank/DDBJ whole genome shotgun (WGS) entry which is preliminary data.</text>
</comment>
<sequence length="317" mass="33052">MISTTRVALLCAIAALILGATQTTQAALLVYEPFDYEPGSAILGQGGTNGGFTGAWREHSSGSVPAGSFMTAAGSLAHPSAALPTLGNSAILTGEFGTLQPARDFAEISGADGTTTWISYIGQRQGEAQDPATTSPPNMYPRGVNVGVFDSDELAHPGRPERVGIGNSSNADENEWSIIPEGSGGSREGAGAANPFTNLAWAVVRIDHIGDHTVDDNIYMWLNPDPNVEPDVGSAVATIIGPNEGDPDISFDYSGIDFTRPFVGNASSDRPFGVLIMDELRIGTTYADMSGTQAIPEPSTLVLLTLAGLGLVTRRRS</sequence>
<gene>
    <name evidence="3" type="ORF">NG895_03245</name>
</gene>
<dbReference type="RefSeq" id="WP_252851015.1">
    <property type="nucleotide sequence ID" value="NZ_JAMXLR010000015.1"/>
</dbReference>
<feature type="domain" description="Ice-binding protein C-terminal" evidence="2">
    <location>
        <begin position="294"/>
        <end position="316"/>
    </location>
</feature>
<dbReference type="InterPro" id="IPR013424">
    <property type="entry name" value="Ice-binding_C"/>
</dbReference>
<proteinExistence type="predicted"/>
<keyword evidence="4" id="KW-1185">Reference proteome</keyword>
<feature type="chain" id="PRO_5040758409" evidence="1">
    <location>
        <begin position="27"/>
        <end position="317"/>
    </location>
</feature>
<name>A0A9X2F646_9BACT</name>
<dbReference type="EMBL" id="JAMXLR010000015">
    <property type="protein sequence ID" value="MCO6042915.1"/>
    <property type="molecule type" value="Genomic_DNA"/>
</dbReference>
<dbReference type="NCBIfam" id="TIGR02595">
    <property type="entry name" value="PEP_CTERM"/>
    <property type="match status" value="1"/>
</dbReference>
<evidence type="ECO:0000313" key="4">
    <source>
        <dbReference type="Proteomes" id="UP001155241"/>
    </source>
</evidence>
<evidence type="ECO:0000256" key="1">
    <source>
        <dbReference type="SAM" id="SignalP"/>
    </source>
</evidence>
<dbReference type="AlphaFoldDB" id="A0A9X2F646"/>
<dbReference type="Pfam" id="PF07589">
    <property type="entry name" value="PEP-CTERM"/>
    <property type="match status" value="1"/>
</dbReference>
<organism evidence="3 4">
    <name type="scientific">Aeoliella straminimaris</name>
    <dbReference type="NCBI Taxonomy" id="2954799"/>
    <lineage>
        <taxon>Bacteria</taxon>
        <taxon>Pseudomonadati</taxon>
        <taxon>Planctomycetota</taxon>
        <taxon>Planctomycetia</taxon>
        <taxon>Pirellulales</taxon>
        <taxon>Lacipirellulaceae</taxon>
        <taxon>Aeoliella</taxon>
    </lineage>
</organism>
<evidence type="ECO:0000259" key="2">
    <source>
        <dbReference type="Pfam" id="PF07589"/>
    </source>
</evidence>
<reference evidence="3" key="1">
    <citation type="submission" date="2022-06" db="EMBL/GenBank/DDBJ databases">
        <title>Aeoliella straminimaris, a novel planctomycete from sediments.</title>
        <authorList>
            <person name="Vitorino I.R."/>
            <person name="Lage O.M."/>
        </authorList>
    </citation>
    <scope>NUCLEOTIDE SEQUENCE</scope>
    <source>
        <strain evidence="3">ICT_H6.2</strain>
    </source>
</reference>
<keyword evidence="1" id="KW-0732">Signal</keyword>
<feature type="signal peptide" evidence="1">
    <location>
        <begin position="1"/>
        <end position="26"/>
    </location>
</feature>
<accession>A0A9X2F646</accession>